<dbReference type="EMBL" id="KF121039">
    <property type="protein sequence ID" value="AIA88320.1"/>
    <property type="molecule type" value="Genomic_DNA"/>
</dbReference>
<evidence type="ECO:0000259" key="1">
    <source>
        <dbReference type="Pfam" id="PF07859"/>
    </source>
</evidence>
<sequence length="108" mass="11822">MRIAAQLLVCPVIGHFGATQSYGEFAKGYGMDASSMRFFFRQYLGARDLDADSGVYPSQACDLRGLPPAIVLTAENDVLRDEGEAYAERLASSGVMTVRRRYLGQIHG</sequence>
<feature type="non-terminal residue" evidence="2">
    <location>
        <position position="108"/>
    </location>
</feature>
<protein>
    <submittedName>
        <fullName evidence="2">Abhydrolase_3</fullName>
    </submittedName>
</protein>
<feature type="domain" description="Alpha/beta hydrolase fold-3" evidence="1">
    <location>
        <begin position="2"/>
        <end position="108"/>
    </location>
</feature>
<dbReference type="InterPro" id="IPR013094">
    <property type="entry name" value="AB_hydrolase_3"/>
</dbReference>
<name>A0A060C5K3_9HYPH</name>
<organism evidence="2">
    <name type="scientific">uncultured Mesorhizobium sp</name>
    <dbReference type="NCBI Taxonomy" id="233795"/>
    <lineage>
        <taxon>Bacteria</taxon>
        <taxon>Pseudomonadati</taxon>
        <taxon>Pseudomonadota</taxon>
        <taxon>Alphaproteobacteria</taxon>
        <taxon>Hyphomicrobiales</taxon>
        <taxon>Phyllobacteriaceae</taxon>
        <taxon>Mesorhizobium</taxon>
        <taxon>environmental samples</taxon>
    </lineage>
</organism>
<dbReference type="AlphaFoldDB" id="A0A060C5K3"/>
<dbReference type="InterPro" id="IPR029058">
    <property type="entry name" value="AB_hydrolase_fold"/>
</dbReference>
<dbReference type="GO" id="GO:0016787">
    <property type="term" value="F:hydrolase activity"/>
    <property type="evidence" value="ECO:0007669"/>
    <property type="project" value="UniProtKB-KW"/>
</dbReference>
<evidence type="ECO:0000313" key="2">
    <source>
        <dbReference type="EMBL" id="AIA88320.1"/>
    </source>
</evidence>
<proteinExistence type="predicted"/>
<dbReference type="Gene3D" id="3.40.50.1820">
    <property type="entry name" value="alpha/beta hydrolase"/>
    <property type="match status" value="1"/>
</dbReference>
<keyword evidence="2" id="KW-0378">Hydrolase</keyword>
<reference evidence="2" key="1">
    <citation type="journal article" date="2013" name="Environ. Microbiol.">
        <title>Seasonally variable intestinal metagenomes of the red palm weevil (Rhynchophorus ferrugineus).</title>
        <authorList>
            <person name="Jia S."/>
            <person name="Zhang X."/>
            <person name="Zhang G."/>
            <person name="Yin A."/>
            <person name="Zhang S."/>
            <person name="Li F."/>
            <person name="Wang L."/>
            <person name="Zhao D."/>
            <person name="Yun Q."/>
            <person name="Tala"/>
            <person name="Wang J."/>
            <person name="Sun G."/>
            <person name="Baabdullah M."/>
            <person name="Yu X."/>
            <person name="Hu S."/>
            <person name="Al-Mssallem I.S."/>
            <person name="Yu J."/>
        </authorList>
    </citation>
    <scope>NUCLEOTIDE SEQUENCE</scope>
</reference>
<accession>A0A060C5K3</accession>
<dbReference type="SUPFAM" id="SSF53474">
    <property type="entry name" value="alpha/beta-Hydrolases"/>
    <property type="match status" value="1"/>
</dbReference>
<dbReference type="Pfam" id="PF07859">
    <property type="entry name" value="Abhydrolase_3"/>
    <property type="match status" value="1"/>
</dbReference>